<dbReference type="InterPro" id="IPR051172">
    <property type="entry name" value="Chlamydia_OmcB"/>
</dbReference>
<feature type="domain" description="DUF11" evidence="1">
    <location>
        <begin position="192"/>
        <end position="304"/>
    </location>
</feature>
<feature type="domain" description="DUF11" evidence="1">
    <location>
        <begin position="68"/>
        <end position="181"/>
    </location>
</feature>
<feature type="domain" description="DUF11" evidence="1">
    <location>
        <begin position="315"/>
        <end position="415"/>
    </location>
</feature>
<sequence>MKQFCKQSVLLVVLIISWFQVHAYSDFFHSHLIPSFSEEKMEAGADVLSGANSNTYGVDATGEAAAGLEVFKVSNVIIVQAGGEILYTINVVNNGPDAATNVTVTDVLPVGTSFVTATNGGTFQAGTVTWEFPSIAAGETQVLTVRVLVNLGVTEGTVLINKAQASSPDDPASPKVSNNAQVTVLKGIKPIIDITKTSSGSTVRLGETITYTIRVSNSGNAFATGVAISDVLPTGTTFVSTNRGGVHSNGTVNWNIGLLSPGQTIDITLVVLVNGNFVGGEVLSNIATAVSPSDPDTPKNSAPSQVTVEEVKPEIEVTKKANAPTVFAGEFISYTIEVTNFGTAPATNVTITDQLPAGTFFISADNSVTHNAGTVTWTVGTINPGVTVQVNLVVQVGLTVPNGTIIINGIRVQSPDLAIPVLNQPDPDNEVTVVSLPELVVTKSAASPKVNPGNTISYTITVFNLGTADAQDVLITDVLPTGTTFLNADNGGVHNNGTVTWTIADLPIGEQVELILTVTADQNLTDGTQISNVASAVSPADPANTSTSDPSVVTVEVIAPVLDINKIPGSLTVNAGEDITYTISVRNTGNAPATNLTVTDPLPTNTTFVSADNGGTVTAGVVTWTLGTLEAGNTIDLILVVKVDPSTAAGTKIKNIATADSPDNLEGPIESSADPSLEVTVENLATLEISKAADRPTIRSGQNIVYTISVINNGPSDALGVIVDDVLPAGTVFVSATNGGVFANGIVQWSLGTIEAGDQINLQVTVTSLAALPDATVISNTAEVSSPSDLTSPKSSEPSIVTIDNSSPILEITKTPDANTTLAGDEIIYTITVSNTGNAPATNVAVTDVLPAGTTFIATGNGGTHDAGIVTWLLGTIEPGESIVLVLAVKVGEDVLAGTKIQNIAEADSPDDLNDPVESSSDPALEVEIITSAELTITKTTPLPEVLAGAEIVYTISIQNNGPSTARNITVSDALPASTAFVSADNGGVHANGIVTWTIPTLNAGEKLDIILTVNALDGLATGVVISNIASATSPTDPDSPHISEPSIVTINNSLEDTEVTVSKEVSVASASPGDMVEYTIEVTNIGDFDAKDLVITDTIPDGLMPLSASNQGIIEDNTVTWNIPTIPTGETLTLTVSVMVTLEEGSIINEVQVTGSNFEDVEAASPALTLNQVDLQLSKEVSANVVAKGSTFLYKLTVENISDTKATLVVLTDTLPEGVKYKNATASKGTPNYDIAENAVILEIEEILPGEIVTLEIEVTAEVVADVTNIADVISNEKDSNDLDNQASVSHRQLEFLIPNAFSPNGDGINEEWVVKGLLDIYPNNKLVIVNRLGVEVFRTDNYKNDWSGQGVGEGTYFYQLTLSGQDGKEEVFTGYLTVIK</sequence>
<dbReference type="Gene3D" id="2.60.40.1170">
    <property type="entry name" value="Mu homology domain, subdomain B"/>
    <property type="match status" value="2"/>
</dbReference>
<evidence type="ECO:0000313" key="2">
    <source>
        <dbReference type="EMBL" id="MCR9016836.1"/>
    </source>
</evidence>
<dbReference type="EMBL" id="JANSUY010000019">
    <property type="protein sequence ID" value="MCR9016836.1"/>
    <property type="molecule type" value="Genomic_DNA"/>
</dbReference>
<organism evidence="2 3">
    <name type="scientific">Aquiflexum gelatinilyticum</name>
    <dbReference type="NCBI Taxonomy" id="2961943"/>
    <lineage>
        <taxon>Bacteria</taxon>
        <taxon>Pseudomonadati</taxon>
        <taxon>Bacteroidota</taxon>
        <taxon>Cytophagia</taxon>
        <taxon>Cytophagales</taxon>
        <taxon>Cyclobacteriaceae</taxon>
        <taxon>Aquiflexum</taxon>
    </lineage>
</organism>
<dbReference type="PANTHER" id="PTHR34819">
    <property type="entry name" value="LARGE CYSTEINE-RICH PERIPLASMIC PROTEIN OMCB"/>
    <property type="match status" value="1"/>
</dbReference>
<dbReference type="InterPro" id="IPR026341">
    <property type="entry name" value="T9SS_type_B"/>
</dbReference>
<feature type="domain" description="DUF11" evidence="1">
    <location>
        <begin position="439"/>
        <end position="545"/>
    </location>
</feature>
<dbReference type="NCBIfam" id="TIGR01451">
    <property type="entry name" value="B_ant_repeat"/>
    <property type="match status" value="10"/>
</dbReference>
<dbReference type="Gene3D" id="2.60.40.740">
    <property type="match status" value="4"/>
</dbReference>
<gene>
    <name evidence="2" type="ORF">NU887_17520</name>
</gene>
<name>A0A9X2T2G0_9BACT</name>
<feature type="domain" description="DUF11" evidence="1">
    <location>
        <begin position="1175"/>
        <end position="1291"/>
    </location>
</feature>
<keyword evidence="3" id="KW-1185">Reference proteome</keyword>
<feature type="domain" description="DUF11" evidence="1">
    <location>
        <begin position="687"/>
        <end position="787"/>
    </location>
</feature>
<comment type="caution">
    <text evidence="2">The sequence shown here is derived from an EMBL/GenBank/DDBJ whole genome shotgun (WGS) entry which is preliminary data.</text>
</comment>
<feature type="domain" description="DUF11" evidence="1">
    <location>
        <begin position="562"/>
        <end position="663"/>
    </location>
</feature>
<evidence type="ECO:0000313" key="3">
    <source>
        <dbReference type="Proteomes" id="UP001142175"/>
    </source>
</evidence>
<dbReference type="RefSeq" id="WP_258424682.1">
    <property type="nucleotide sequence ID" value="NZ_JANSUY010000019.1"/>
</dbReference>
<evidence type="ECO:0000259" key="1">
    <source>
        <dbReference type="Pfam" id="PF01345"/>
    </source>
</evidence>
<dbReference type="InterPro" id="IPR013783">
    <property type="entry name" value="Ig-like_fold"/>
</dbReference>
<feature type="domain" description="DUF11" evidence="1">
    <location>
        <begin position="810"/>
        <end position="918"/>
    </location>
</feature>
<dbReference type="Pfam" id="PF13585">
    <property type="entry name" value="CHU_C"/>
    <property type="match status" value="1"/>
</dbReference>
<reference evidence="2" key="1">
    <citation type="submission" date="2022-08" db="EMBL/GenBank/DDBJ databases">
        <authorList>
            <person name="Zhang D."/>
        </authorList>
    </citation>
    <scope>NUCLEOTIDE SEQUENCE</scope>
    <source>
        <strain evidence="2">XJ19-11</strain>
    </source>
</reference>
<dbReference type="NCBIfam" id="TIGR04131">
    <property type="entry name" value="Bac_Flav_CTERM"/>
    <property type="match status" value="1"/>
</dbReference>
<feature type="domain" description="DUF11" evidence="1">
    <location>
        <begin position="935"/>
        <end position="1039"/>
    </location>
</feature>
<proteinExistence type="predicted"/>
<dbReference type="InterPro" id="IPR047589">
    <property type="entry name" value="DUF11_rpt"/>
</dbReference>
<dbReference type="Pfam" id="PF01345">
    <property type="entry name" value="DUF11"/>
    <property type="match status" value="10"/>
</dbReference>
<accession>A0A9X2T2G0</accession>
<dbReference type="PANTHER" id="PTHR34819:SF3">
    <property type="entry name" value="CELL SURFACE PROTEIN"/>
    <property type="match status" value="1"/>
</dbReference>
<dbReference type="Gene3D" id="2.60.40.3080">
    <property type="match status" value="1"/>
</dbReference>
<dbReference type="Proteomes" id="UP001142175">
    <property type="component" value="Unassembled WGS sequence"/>
</dbReference>
<dbReference type="InterPro" id="IPR001434">
    <property type="entry name" value="OmcB-like_DUF11"/>
</dbReference>
<dbReference type="Gene3D" id="2.60.40.10">
    <property type="entry name" value="Immunoglobulins"/>
    <property type="match status" value="1"/>
</dbReference>
<protein>
    <submittedName>
        <fullName evidence="2">Gliding motility-associated C-terminal domain-containing protein</fullName>
    </submittedName>
</protein>
<feature type="domain" description="DUF11" evidence="1">
    <location>
        <begin position="1060"/>
        <end position="1162"/>
    </location>
</feature>